<feature type="domain" description="AB hydrolase-1" evidence="1">
    <location>
        <begin position="26"/>
        <end position="305"/>
    </location>
</feature>
<evidence type="ECO:0000313" key="3">
    <source>
        <dbReference type="Proteomes" id="UP001562357"/>
    </source>
</evidence>
<evidence type="ECO:0000313" key="2">
    <source>
        <dbReference type="EMBL" id="GAB0138072.1"/>
    </source>
</evidence>
<organism evidence="2 3">
    <name type="scientific">Epichloe bromicola</name>
    <dbReference type="NCBI Taxonomy" id="79588"/>
    <lineage>
        <taxon>Eukaryota</taxon>
        <taxon>Fungi</taxon>
        <taxon>Dikarya</taxon>
        <taxon>Ascomycota</taxon>
        <taxon>Pezizomycotina</taxon>
        <taxon>Sordariomycetes</taxon>
        <taxon>Hypocreomycetidae</taxon>
        <taxon>Hypocreales</taxon>
        <taxon>Clavicipitaceae</taxon>
        <taxon>Epichloe</taxon>
    </lineage>
</organism>
<dbReference type="Proteomes" id="UP001562357">
    <property type="component" value="Unassembled WGS sequence"/>
</dbReference>
<name>A0ABQ0CX86_9HYPO</name>
<dbReference type="InterPro" id="IPR000073">
    <property type="entry name" value="AB_hydrolase_1"/>
</dbReference>
<keyword evidence="3" id="KW-1185">Reference proteome</keyword>
<reference evidence="3" key="1">
    <citation type="submission" date="2024-06" db="EMBL/GenBank/DDBJ databases">
        <title>Draft Genome Sequences of Epichloe bromicola Strains Isolated from Elymus ciliaris.</title>
        <authorList>
            <consortium name="Epichloe bromicola genome sequencing consortium"/>
            <person name="Miura A."/>
            <person name="Imano S."/>
            <person name="Ashida A."/>
            <person name="Sato I."/>
            <person name="Chiba S."/>
            <person name="Tanaka A."/>
            <person name="Camagna M."/>
            <person name="Takemoto D."/>
        </authorList>
    </citation>
    <scope>NUCLEOTIDE SEQUENCE [LARGE SCALE GENOMIC DNA]</scope>
    <source>
        <strain evidence="3">DP</strain>
    </source>
</reference>
<dbReference type="EMBL" id="BAAFGZ010000354">
    <property type="protein sequence ID" value="GAB0138072.1"/>
    <property type="molecule type" value="Genomic_DNA"/>
</dbReference>
<dbReference type="InterPro" id="IPR029058">
    <property type="entry name" value="AB_hydrolase_fold"/>
</dbReference>
<protein>
    <recommendedName>
        <fullName evidence="1">AB hydrolase-1 domain-containing protein</fullName>
    </recommendedName>
</protein>
<dbReference type="Pfam" id="PF12697">
    <property type="entry name" value="Abhydrolase_6"/>
    <property type="match status" value="1"/>
</dbReference>
<gene>
    <name evidence="2" type="primary">g6318</name>
    <name evidence="2" type="ORF">EsDP_00006318</name>
</gene>
<dbReference type="SUPFAM" id="SSF53474">
    <property type="entry name" value="alpha/beta-Hydrolases"/>
    <property type="match status" value="1"/>
</dbReference>
<proteinExistence type="predicted"/>
<comment type="caution">
    <text evidence="2">The sequence shown here is derived from an EMBL/GenBank/DDBJ whole genome shotgun (WGS) entry which is preliminary data.</text>
</comment>
<sequence length="343" mass="36757">MYPGGPNPTQVQYVPAGKAANPPPPLVLIHDGGGTTFSYFILGSLARDVWAVHNPRYFDGVPWEGGMDEMARTYLGYLADEGLSGPIILGGWSLGGYLSLTMAHMMALDPDAHPVSVAGILIIDSPYHIARSSITQPVSKPRLTNIPDLVQKSFDNCDAMLKNWHLPRWSGGEARGADFAVGGRDFKLGPEEVLHIPAARGAGTWRTISTERRGTGSANSNANADANVTAGESYGLAPGSPPPAVLIRCTRAARPVTEGQDVAAPCLVDLFRGERLLGWEGRYAEFIKAVIEVDADHYGLFDRADAARLDDVTARLGWGLEMLDGLSGKSRAKGGKKMSCLFR</sequence>
<accession>A0ABQ0CX86</accession>
<dbReference type="Gene3D" id="3.40.50.1820">
    <property type="entry name" value="alpha/beta hydrolase"/>
    <property type="match status" value="1"/>
</dbReference>
<evidence type="ECO:0000259" key="1">
    <source>
        <dbReference type="Pfam" id="PF12697"/>
    </source>
</evidence>